<evidence type="ECO:0000313" key="6">
    <source>
        <dbReference type="Proteomes" id="UP000092528"/>
    </source>
</evidence>
<dbReference type="GO" id="GO:0003700">
    <property type="term" value="F:DNA-binding transcription factor activity"/>
    <property type="evidence" value="ECO:0007669"/>
    <property type="project" value="InterPro"/>
</dbReference>
<dbReference type="EMBL" id="CP016414">
    <property type="protein sequence ID" value="ANU37040.1"/>
    <property type="molecule type" value="Genomic_DNA"/>
</dbReference>
<keyword evidence="2" id="KW-0238">DNA-binding</keyword>
<name>A0A1C7FAR4_9VIBR</name>
<dbReference type="InterPro" id="IPR028978">
    <property type="entry name" value="Chorismate_lyase_/UTRA_dom_sf"/>
</dbReference>
<dbReference type="CDD" id="cd07377">
    <property type="entry name" value="WHTH_GntR"/>
    <property type="match status" value="1"/>
</dbReference>
<dbReference type="SMART" id="SM00345">
    <property type="entry name" value="HTH_GNTR"/>
    <property type="match status" value="1"/>
</dbReference>
<dbReference type="PATRIC" id="fig|45658.7.peg.1907"/>
<dbReference type="SUPFAM" id="SSF46785">
    <property type="entry name" value="Winged helix' DNA-binding domain"/>
    <property type="match status" value="1"/>
</dbReference>
<dbReference type="GO" id="GO:0045892">
    <property type="term" value="P:negative regulation of DNA-templated transcription"/>
    <property type="evidence" value="ECO:0007669"/>
    <property type="project" value="TreeGrafter"/>
</dbReference>
<gene>
    <name evidence="5" type="ORF">VSVS05_01918</name>
</gene>
<dbReference type="InterPro" id="IPR036388">
    <property type="entry name" value="WH-like_DNA-bd_sf"/>
</dbReference>
<dbReference type="Pfam" id="PF07702">
    <property type="entry name" value="UTRA"/>
    <property type="match status" value="1"/>
</dbReference>
<evidence type="ECO:0000256" key="1">
    <source>
        <dbReference type="ARBA" id="ARBA00023015"/>
    </source>
</evidence>
<dbReference type="STRING" id="45658.VSVS12_01090"/>
<dbReference type="RefSeq" id="WP_005593931.1">
    <property type="nucleotide sequence ID" value="NZ_CP016414.1"/>
</dbReference>
<dbReference type="SMART" id="SM00866">
    <property type="entry name" value="UTRA"/>
    <property type="match status" value="1"/>
</dbReference>
<dbReference type="PANTHER" id="PTHR44846">
    <property type="entry name" value="MANNOSYL-D-GLYCERATE TRANSPORT/METABOLISM SYSTEM REPRESSOR MNGR-RELATED"/>
    <property type="match status" value="1"/>
</dbReference>
<dbReference type="Gene3D" id="3.40.1410.10">
    <property type="entry name" value="Chorismate lyase-like"/>
    <property type="match status" value="1"/>
</dbReference>
<evidence type="ECO:0000313" key="5">
    <source>
        <dbReference type="EMBL" id="ANU37040.1"/>
    </source>
</evidence>
<dbReference type="InterPro" id="IPR011663">
    <property type="entry name" value="UTRA"/>
</dbReference>
<dbReference type="Pfam" id="PF00392">
    <property type="entry name" value="GntR"/>
    <property type="match status" value="1"/>
</dbReference>
<protein>
    <recommendedName>
        <fullName evidence="4">HTH gntR-type domain-containing protein</fullName>
    </recommendedName>
</protein>
<dbReference type="PROSITE" id="PS50949">
    <property type="entry name" value="HTH_GNTR"/>
    <property type="match status" value="1"/>
</dbReference>
<evidence type="ECO:0000256" key="3">
    <source>
        <dbReference type="ARBA" id="ARBA00023163"/>
    </source>
</evidence>
<keyword evidence="6" id="KW-1185">Reference proteome</keyword>
<feature type="domain" description="HTH gntR-type" evidence="4">
    <location>
        <begin position="6"/>
        <end position="74"/>
    </location>
</feature>
<proteinExistence type="predicted"/>
<dbReference type="PANTHER" id="PTHR44846:SF1">
    <property type="entry name" value="MANNOSYL-D-GLYCERATE TRANSPORT_METABOLISM SYSTEM REPRESSOR MNGR-RELATED"/>
    <property type="match status" value="1"/>
</dbReference>
<dbReference type="InterPro" id="IPR050679">
    <property type="entry name" value="Bact_HTH_transcr_reg"/>
</dbReference>
<dbReference type="GO" id="GO:0003677">
    <property type="term" value="F:DNA binding"/>
    <property type="evidence" value="ECO:0007669"/>
    <property type="project" value="UniProtKB-KW"/>
</dbReference>
<dbReference type="InterPro" id="IPR000524">
    <property type="entry name" value="Tscrpt_reg_HTH_GntR"/>
</dbReference>
<organism evidence="5 6">
    <name type="scientific">Vibrio scophthalmi</name>
    <dbReference type="NCBI Taxonomy" id="45658"/>
    <lineage>
        <taxon>Bacteria</taxon>
        <taxon>Pseudomonadati</taxon>
        <taxon>Pseudomonadota</taxon>
        <taxon>Gammaproteobacteria</taxon>
        <taxon>Vibrionales</taxon>
        <taxon>Vibrionaceae</taxon>
        <taxon>Vibrio</taxon>
    </lineage>
</organism>
<dbReference type="Proteomes" id="UP000092528">
    <property type="component" value="Chromosome 1"/>
</dbReference>
<reference evidence="5 6" key="1">
    <citation type="submission" date="2016-07" db="EMBL/GenBank/DDBJ databases">
        <title>Genome sequencing of Vibrio scophthalmi strain VS-05, an isolated from Paralichthys olivaceus.</title>
        <authorList>
            <person name="Han H.-J."/>
        </authorList>
    </citation>
    <scope>NUCLEOTIDE SEQUENCE [LARGE SCALE GENOMIC DNA]</scope>
    <source>
        <strain evidence="5 6">VS-05</strain>
    </source>
</reference>
<evidence type="ECO:0000259" key="4">
    <source>
        <dbReference type="PROSITE" id="PS50949"/>
    </source>
</evidence>
<dbReference type="InterPro" id="IPR036390">
    <property type="entry name" value="WH_DNA-bd_sf"/>
</dbReference>
<evidence type="ECO:0000256" key="2">
    <source>
        <dbReference type="ARBA" id="ARBA00023125"/>
    </source>
</evidence>
<dbReference type="SUPFAM" id="SSF64288">
    <property type="entry name" value="Chorismate lyase-like"/>
    <property type="match status" value="1"/>
</dbReference>
<dbReference type="Gene3D" id="1.10.10.10">
    <property type="entry name" value="Winged helix-like DNA-binding domain superfamily/Winged helix DNA-binding domain"/>
    <property type="match status" value="1"/>
</dbReference>
<accession>A0A1C7FAR4</accession>
<sequence>MTLALTGKKQIVVEFIESKIADNKIPAGEKLDTESGIAKALGITRATVREATRYLVEKGSIYRVNGSGLYVGAPNKQSSGNFHVLSPFDHQAQQAGQSAVRQVLSSAIIEVPSVQIAHALRIKPNEKIYYLERLMSFGNMPVSFEKIHIPINVCDSFEFNKVEESKYSYMEQLTGKKVQLREQDISAFNLSDAGLAQLLKVDEGQAMIELRELVSFDDGTPFEYTVATINSDLFNIHQVVRR</sequence>
<dbReference type="GeneID" id="96873098"/>
<dbReference type="AlphaFoldDB" id="A0A1C7FAR4"/>
<keyword evidence="1" id="KW-0805">Transcription regulation</keyword>
<keyword evidence="3" id="KW-0804">Transcription</keyword>